<protein>
    <recommendedName>
        <fullName evidence="4">Hemerythrin-like domain-containing protein</fullName>
    </recommendedName>
</protein>
<name>A0ABQ4ERZ3_9ACTN</name>
<keyword evidence="3" id="KW-1185">Reference proteome</keyword>
<evidence type="ECO:0000313" key="3">
    <source>
        <dbReference type="Proteomes" id="UP000621500"/>
    </source>
</evidence>
<gene>
    <name evidence="2" type="ORF">Pma05_39940</name>
</gene>
<organism evidence="2 3">
    <name type="scientific">Plantactinospora mayteni</name>
    <dbReference type="NCBI Taxonomy" id="566021"/>
    <lineage>
        <taxon>Bacteria</taxon>
        <taxon>Bacillati</taxon>
        <taxon>Actinomycetota</taxon>
        <taxon>Actinomycetes</taxon>
        <taxon>Micromonosporales</taxon>
        <taxon>Micromonosporaceae</taxon>
        <taxon>Plantactinospora</taxon>
    </lineage>
</organism>
<accession>A0ABQ4ERZ3</accession>
<evidence type="ECO:0000313" key="2">
    <source>
        <dbReference type="EMBL" id="GIG97421.1"/>
    </source>
</evidence>
<reference evidence="2 3" key="1">
    <citation type="submission" date="2021-01" db="EMBL/GenBank/DDBJ databases">
        <title>Whole genome shotgun sequence of Plantactinospora mayteni NBRC 109088.</title>
        <authorList>
            <person name="Komaki H."/>
            <person name="Tamura T."/>
        </authorList>
    </citation>
    <scope>NUCLEOTIDE SEQUENCE [LARGE SCALE GENOMIC DNA]</scope>
    <source>
        <strain evidence="2 3">NBRC 109088</strain>
    </source>
</reference>
<comment type="caution">
    <text evidence="2">The sequence shown here is derived from an EMBL/GenBank/DDBJ whole genome shotgun (WGS) entry which is preliminary data.</text>
</comment>
<dbReference type="EMBL" id="BONX01000026">
    <property type="protein sequence ID" value="GIG97421.1"/>
    <property type="molecule type" value="Genomic_DNA"/>
</dbReference>
<evidence type="ECO:0000256" key="1">
    <source>
        <dbReference type="SAM" id="MobiDB-lite"/>
    </source>
</evidence>
<proteinExistence type="predicted"/>
<evidence type="ECO:0008006" key="4">
    <source>
        <dbReference type="Google" id="ProtNLM"/>
    </source>
</evidence>
<dbReference type="Proteomes" id="UP000621500">
    <property type="component" value="Unassembled WGS sequence"/>
</dbReference>
<feature type="region of interest" description="Disordered" evidence="1">
    <location>
        <begin position="1"/>
        <end position="29"/>
    </location>
</feature>
<feature type="compositionally biased region" description="Polar residues" evidence="1">
    <location>
        <begin position="1"/>
        <end position="17"/>
    </location>
</feature>
<sequence length="168" mass="18321">MPTDPNQHQLSLSVRSASPSPGTPGGSTTLRMVRRRRAALLGEIHVLEQAIAAPARDPGWRPRVRSSLGGLRGAFAEHMVSTEGPDGLYAELLDHAPRLARGVHVLIREHAAVVATMAALQGRVDLPEISVTELRNWATELLRELSRHRQRGADLVYEAYQTDIGGET</sequence>